<dbReference type="Gene3D" id="1.10.10.10">
    <property type="entry name" value="Winged helix-like DNA-binding domain superfamily/Winged helix DNA-binding domain"/>
    <property type="match status" value="1"/>
</dbReference>
<dbReference type="SMART" id="SM00347">
    <property type="entry name" value="HTH_MARR"/>
    <property type="match status" value="1"/>
</dbReference>
<keyword evidence="1" id="KW-0805">Transcription regulation</keyword>
<dbReference type="PANTHER" id="PTHR42756">
    <property type="entry name" value="TRANSCRIPTIONAL REGULATOR, MARR"/>
    <property type="match status" value="1"/>
</dbReference>
<dbReference type="InterPro" id="IPR036388">
    <property type="entry name" value="WH-like_DNA-bd_sf"/>
</dbReference>
<evidence type="ECO:0000256" key="2">
    <source>
        <dbReference type="ARBA" id="ARBA00023125"/>
    </source>
</evidence>
<comment type="caution">
    <text evidence="5">The sequence shown here is derived from an EMBL/GenBank/DDBJ whole genome shotgun (WGS) entry which is preliminary data.</text>
</comment>
<reference evidence="5" key="2">
    <citation type="submission" date="2021-04" db="EMBL/GenBank/DDBJ databases">
        <authorList>
            <person name="Gilroy R."/>
        </authorList>
    </citation>
    <scope>NUCLEOTIDE SEQUENCE</scope>
    <source>
        <strain evidence="5">CHK188-5543</strain>
    </source>
</reference>
<dbReference type="AlphaFoldDB" id="A0A9D1WRQ2"/>
<dbReference type="GO" id="GO:0003677">
    <property type="term" value="F:DNA binding"/>
    <property type="evidence" value="ECO:0007669"/>
    <property type="project" value="UniProtKB-KW"/>
</dbReference>
<evidence type="ECO:0000256" key="1">
    <source>
        <dbReference type="ARBA" id="ARBA00023015"/>
    </source>
</evidence>
<dbReference type="Pfam" id="PF01047">
    <property type="entry name" value="MarR"/>
    <property type="match status" value="1"/>
</dbReference>
<feature type="domain" description="HTH marR-type" evidence="4">
    <location>
        <begin position="5"/>
        <end position="137"/>
    </location>
</feature>
<keyword evidence="3" id="KW-0804">Transcription</keyword>
<keyword evidence="2" id="KW-0238">DNA-binding</keyword>
<evidence type="ECO:0000256" key="3">
    <source>
        <dbReference type="ARBA" id="ARBA00023163"/>
    </source>
</evidence>
<name>A0A9D1WRQ2_9FIRM</name>
<dbReference type="SUPFAM" id="SSF46785">
    <property type="entry name" value="Winged helix' DNA-binding domain"/>
    <property type="match status" value="1"/>
</dbReference>
<dbReference type="InterPro" id="IPR000835">
    <property type="entry name" value="HTH_MarR-typ"/>
</dbReference>
<accession>A0A9D1WRQ2</accession>
<protein>
    <submittedName>
        <fullName evidence="5">MarR family transcriptional regulator</fullName>
    </submittedName>
</protein>
<dbReference type="PANTHER" id="PTHR42756:SF1">
    <property type="entry name" value="TRANSCRIPTIONAL REPRESSOR OF EMRAB OPERON"/>
    <property type="match status" value="1"/>
</dbReference>
<evidence type="ECO:0000313" key="6">
    <source>
        <dbReference type="Proteomes" id="UP000886800"/>
    </source>
</evidence>
<evidence type="ECO:0000259" key="4">
    <source>
        <dbReference type="PROSITE" id="PS50995"/>
    </source>
</evidence>
<organism evidence="5 6">
    <name type="scientific">Candidatus Anaerotruncus excrementipullorum</name>
    <dbReference type="NCBI Taxonomy" id="2838465"/>
    <lineage>
        <taxon>Bacteria</taxon>
        <taxon>Bacillati</taxon>
        <taxon>Bacillota</taxon>
        <taxon>Clostridia</taxon>
        <taxon>Eubacteriales</taxon>
        <taxon>Oscillospiraceae</taxon>
        <taxon>Anaerotruncus</taxon>
    </lineage>
</organism>
<dbReference type="Proteomes" id="UP000886800">
    <property type="component" value="Unassembled WGS sequence"/>
</dbReference>
<dbReference type="PROSITE" id="PS50995">
    <property type="entry name" value="HTH_MARR_2"/>
    <property type="match status" value="1"/>
</dbReference>
<proteinExistence type="predicted"/>
<gene>
    <name evidence="5" type="ORF">H9736_06495</name>
</gene>
<reference evidence="5" key="1">
    <citation type="journal article" date="2021" name="PeerJ">
        <title>Extensive microbial diversity within the chicken gut microbiome revealed by metagenomics and culture.</title>
        <authorList>
            <person name="Gilroy R."/>
            <person name="Ravi A."/>
            <person name="Getino M."/>
            <person name="Pursley I."/>
            <person name="Horton D.L."/>
            <person name="Alikhan N.F."/>
            <person name="Baker D."/>
            <person name="Gharbi K."/>
            <person name="Hall N."/>
            <person name="Watson M."/>
            <person name="Adriaenssens E.M."/>
            <person name="Foster-Nyarko E."/>
            <person name="Jarju S."/>
            <person name="Secka A."/>
            <person name="Antonio M."/>
            <person name="Oren A."/>
            <person name="Chaudhuri R.R."/>
            <person name="La Ragione R."/>
            <person name="Hildebrand F."/>
            <person name="Pallen M.J."/>
        </authorList>
    </citation>
    <scope>NUCLEOTIDE SEQUENCE</scope>
    <source>
        <strain evidence="5">CHK188-5543</strain>
    </source>
</reference>
<dbReference type="PRINTS" id="PR00598">
    <property type="entry name" value="HTHMARR"/>
</dbReference>
<dbReference type="EMBL" id="DXES01000143">
    <property type="protein sequence ID" value="HIX65884.1"/>
    <property type="molecule type" value="Genomic_DNA"/>
</dbReference>
<evidence type="ECO:0000313" key="5">
    <source>
        <dbReference type="EMBL" id="HIX65884.1"/>
    </source>
</evidence>
<sequence length="141" mass="15991">MFDVHDCIAFLTNHGAKAVGEAMNQQFKKKDLTRVQWMALYYIDQKGAMTQKELAAAMMISEPSAAHLAERLLQGELIRREGCAENYRVKLLSLTEKGKAALDELFPLVEQFNRQGTQGISPQDLETFKRVMAQMVQNVQE</sequence>
<dbReference type="InterPro" id="IPR036390">
    <property type="entry name" value="WH_DNA-bd_sf"/>
</dbReference>
<dbReference type="GO" id="GO:0003700">
    <property type="term" value="F:DNA-binding transcription factor activity"/>
    <property type="evidence" value="ECO:0007669"/>
    <property type="project" value="InterPro"/>
</dbReference>